<feature type="transmembrane region" description="Helical" evidence="2">
    <location>
        <begin position="52"/>
        <end position="69"/>
    </location>
</feature>
<dbReference type="Gene3D" id="1.10.287.70">
    <property type="match status" value="1"/>
</dbReference>
<dbReference type="InterPro" id="IPR050721">
    <property type="entry name" value="Trk_Ktr_HKT_K-transport"/>
</dbReference>
<dbReference type="GO" id="GO:0005886">
    <property type="term" value="C:plasma membrane"/>
    <property type="evidence" value="ECO:0007669"/>
    <property type="project" value="UniProtKB-SubCell"/>
</dbReference>
<accession>A0A5E6MGX5</accession>
<keyword evidence="5" id="KW-0407">Ion channel</keyword>
<organism evidence="5 6">
    <name type="scientific">Methylacidimicrobium tartarophylax</name>
    <dbReference type="NCBI Taxonomy" id="1041768"/>
    <lineage>
        <taxon>Bacteria</taxon>
        <taxon>Pseudomonadati</taxon>
        <taxon>Verrucomicrobiota</taxon>
        <taxon>Methylacidimicrobium</taxon>
    </lineage>
</organism>
<feature type="transmembrane region" description="Helical" evidence="2">
    <location>
        <begin position="81"/>
        <end position="104"/>
    </location>
</feature>
<dbReference type="RefSeq" id="WP_142660418.1">
    <property type="nucleotide sequence ID" value="NZ_CABFVA020000083.1"/>
</dbReference>
<dbReference type="PROSITE" id="PS51202">
    <property type="entry name" value="RCK_C"/>
    <property type="match status" value="1"/>
</dbReference>
<dbReference type="Proteomes" id="UP000334923">
    <property type="component" value="Unassembled WGS sequence"/>
</dbReference>
<evidence type="ECO:0000259" key="3">
    <source>
        <dbReference type="PROSITE" id="PS51201"/>
    </source>
</evidence>
<proteinExistence type="predicted"/>
<protein>
    <submittedName>
        <fullName evidence="5">Voltage-gated potassium channel Kch</fullName>
    </submittedName>
</protein>
<dbReference type="PROSITE" id="PS51201">
    <property type="entry name" value="RCK_N"/>
    <property type="match status" value="1"/>
</dbReference>
<dbReference type="SUPFAM" id="SSF81324">
    <property type="entry name" value="Voltage-gated potassium channels"/>
    <property type="match status" value="1"/>
</dbReference>
<evidence type="ECO:0000313" key="5">
    <source>
        <dbReference type="EMBL" id="VVM07135.1"/>
    </source>
</evidence>
<dbReference type="GO" id="GO:0006813">
    <property type="term" value="P:potassium ion transport"/>
    <property type="evidence" value="ECO:0007669"/>
    <property type="project" value="InterPro"/>
</dbReference>
<dbReference type="InterPro" id="IPR003148">
    <property type="entry name" value="RCK_N"/>
</dbReference>
<dbReference type="Gene3D" id="3.40.50.720">
    <property type="entry name" value="NAD(P)-binding Rossmann-like Domain"/>
    <property type="match status" value="1"/>
</dbReference>
<dbReference type="GO" id="GO:0008324">
    <property type="term" value="F:monoatomic cation transmembrane transporter activity"/>
    <property type="evidence" value="ECO:0007669"/>
    <property type="project" value="InterPro"/>
</dbReference>
<feature type="domain" description="RCK N-terminal" evidence="3">
    <location>
        <begin position="126"/>
        <end position="243"/>
    </location>
</feature>
<evidence type="ECO:0000256" key="1">
    <source>
        <dbReference type="ARBA" id="ARBA00004651"/>
    </source>
</evidence>
<evidence type="ECO:0000256" key="2">
    <source>
        <dbReference type="SAM" id="Phobius"/>
    </source>
</evidence>
<name>A0A5E6MGX5_9BACT</name>
<dbReference type="InterPro" id="IPR006037">
    <property type="entry name" value="RCK_C"/>
</dbReference>
<dbReference type="InterPro" id="IPR036291">
    <property type="entry name" value="NAD(P)-bd_dom_sf"/>
</dbReference>
<dbReference type="Pfam" id="PF02254">
    <property type="entry name" value="TrkA_N"/>
    <property type="match status" value="1"/>
</dbReference>
<dbReference type="OrthoDB" id="9785285at2"/>
<evidence type="ECO:0000313" key="6">
    <source>
        <dbReference type="Proteomes" id="UP000334923"/>
    </source>
</evidence>
<dbReference type="PANTHER" id="PTHR43833">
    <property type="entry name" value="POTASSIUM CHANNEL PROTEIN 2-RELATED-RELATED"/>
    <property type="match status" value="1"/>
</dbReference>
<feature type="transmembrane region" description="Helical" evidence="2">
    <location>
        <begin position="23"/>
        <end position="45"/>
    </location>
</feature>
<keyword evidence="2" id="KW-1133">Transmembrane helix</keyword>
<dbReference type="SUPFAM" id="SSF51735">
    <property type="entry name" value="NAD(P)-binding Rossmann-fold domains"/>
    <property type="match status" value="1"/>
</dbReference>
<keyword evidence="5" id="KW-0406">Ion transport</keyword>
<sequence>MAAPRVSSSSQSAALPPVIRHPYYHFLGALSVLLALVVVGTLGYWSIERMSLLDALYMTVITLSTVGFGEVHPLSPGGRLFTIGLIIGGGALAAYAAGTAIQYLSSGEWRDFLETRRQSRMLRGMKGHYLVCGYGRVGRHVTQELIEQDLRVAVIDSRPEALAGLKISGSSAIVGSASDEAVLTAAGILHAKGLVACASSDAENLLIVLTARLMNPEITIIARAVDEASEPKLKKAGATRVVLPYQMAAIRTTTLLLRPAVADFLWEAAHIGGFELFLEQIPLRPASCLIGQTLAQAQLRNRFNVTILGCRLPDGTLSVRPTAETVLDAGKELIALGTYAELQAFARLASGEERGAAAS</sequence>
<keyword evidence="2" id="KW-0812">Transmembrane</keyword>
<dbReference type="EMBL" id="CABFVA020000083">
    <property type="protein sequence ID" value="VVM07135.1"/>
    <property type="molecule type" value="Genomic_DNA"/>
</dbReference>
<feature type="domain" description="RCK C-terminal" evidence="4">
    <location>
        <begin position="266"/>
        <end position="351"/>
    </location>
</feature>
<keyword evidence="5" id="KW-0813">Transport</keyword>
<gene>
    <name evidence="5" type="primary">kch</name>
    <name evidence="5" type="ORF">MAMT_01592</name>
</gene>
<dbReference type="InterPro" id="IPR013099">
    <property type="entry name" value="K_chnl_dom"/>
</dbReference>
<dbReference type="InterPro" id="IPR036721">
    <property type="entry name" value="RCK_C_sf"/>
</dbReference>
<dbReference type="AlphaFoldDB" id="A0A5E6MGX5"/>
<keyword evidence="6" id="KW-1185">Reference proteome</keyword>
<reference evidence="5 6" key="1">
    <citation type="submission" date="2019-09" db="EMBL/GenBank/DDBJ databases">
        <authorList>
            <person name="Cremers G."/>
        </authorList>
    </citation>
    <scope>NUCLEOTIDE SEQUENCE [LARGE SCALE GENOMIC DNA]</scope>
    <source>
        <strain evidence="5">4A</strain>
    </source>
</reference>
<dbReference type="SUPFAM" id="SSF116726">
    <property type="entry name" value="TrkA C-terminal domain-like"/>
    <property type="match status" value="1"/>
</dbReference>
<dbReference type="Pfam" id="PF07885">
    <property type="entry name" value="Ion_trans_2"/>
    <property type="match status" value="1"/>
</dbReference>
<comment type="subcellular location">
    <subcellularLocation>
        <location evidence="1">Cell membrane</location>
        <topology evidence="1">Multi-pass membrane protein</topology>
    </subcellularLocation>
</comment>
<dbReference type="Pfam" id="PF02080">
    <property type="entry name" value="TrkA_C"/>
    <property type="match status" value="1"/>
</dbReference>
<keyword evidence="2" id="KW-0472">Membrane</keyword>
<evidence type="ECO:0000259" key="4">
    <source>
        <dbReference type="PROSITE" id="PS51202"/>
    </source>
</evidence>
<dbReference type="Gene3D" id="3.30.70.1450">
    <property type="entry name" value="Regulator of K+ conductance, C-terminal domain"/>
    <property type="match status" value="1"/>
</dbReference>
<dbReference type="PANTHER" id="PTHR43833:SF9">
    <property type="entry name" value="POTASSIUM CHANNEL PROTEIN YUGO-RELATED"/>
    <property type="match status" value="1"/>
</dbReference>